<evidence type="ECO:0000256" key="1">
    <source>
        <dbReference type="ARBA" id="ARBA00000085"/>
    </source>
</evidence>
<evidence type="ECO:0000256" key="9">
    <source>
        <dbReference type="SAM" id="Coils"/>
    </source>
</evidence>
<organism evidence="13 14">
    <name type="scientific">Ralstonia insidiosa</name>
    <dbReference type="NCBI Taxonomy" id="190721"/>
    <lineage>
        <taxon>Bacteria</taxon>
        <taxon>Pseudomonadati</taxon>
        <taxon>Pseudomonadota</taxon>
        <taxon>Betaproteobacteria</taxon>
        <taxon>Burkholderiales</taxon>
        <taxon>Burkholderiaceae</taxon>
        <taxon>Ralstonia</taxon>
    </lineage>
</organism>
<dbReference type="InterPro" id="IPR005467">
    <property type="entry name" value="His_kinase_dom"/>
</dbReference>
<dbReference type="InterPro" id="IPR050482">
    <property type="entry name" value="Sensor_HK_TwoCompSys"/>
</dbReference>
<keyword evidence="8" id="KW-0902">Two-component regulatory system</keyword>
<dbReference type="EMBL" id="CP012605">
    <property type="protein sequence ID" value="ANH73710.1"/>
    <property type="molecule type" value="Genomic_DNA"/>
</dbReference>
<dbReference type="EC" id="2.7.13.3" evidence="2"/>
<dbReference type="Proteomes" id="UP000077927">
    <property type="component" value="Chromosome 1"/>
</dbReference>
<dbReference type="PANTHER" id="PTHR24421:SF10">
    <property type="entry name" value="NITRATE_NITRITE SENSOR PROTEIN NARQ"/>
    <property type="match status" value="1"/>
</dbReference>
<accession>A0AAC9BGY8</accession>
<evidence type="ECO:0000313" key="13">
    <source>
        <dbReference type="EMBL" id="ANH73710.1"/>
    </source>
</evidence>
<dbReference type="KEGG" id="rin:ACS15_0211"/>
<keyword evidence="4" id="KW-0808">Transferase</keyword>
<dbReference type="Pfam" id="PF05227">
    <property type="entry name" value="CHASE3"/>
    <property type="match status" value="1"/>
</dbReference>
<dbReference type="InterPro" id="IPR036890">
    <property type="entry name" value="HATPase_C_sf"/>
</dbReference>
<feature type="domain" description="Histidine kinase" evidence="12">
    <location>
        <begin position="250"/>
        <end position="448"/>
    </location>
</feature>
<keyword evidence="5" id="KW-0547">Nucleotide-binding</keyword>
<sequence length="482" mass="52929">MRSSLRSTLLLAGGILLTLGVLIASETGNIRLSQGYRQVIQSQQAETAINELLAELVNAEAGQRGFLLTGKDEYLDPYNKAIPHIHALMAEIRDHYANDPEALKLFSETALQVSRKLTEMELTLIYGKRDLEVALDLVRTDFGKASMEAVRQGLDRLRQREIGTVARSLEHAERDLALSRYGIALITAVNIILLVTLGMQHAKRLAATEQERDLLEEESQKLDRMVRERTRQLSDLAAHLQRVTEDEKTRLARELHDELGAILTATKMDLHWLRSRITSIEPAVGEKITRVMSHVDQGIQIKRRLIEDLRPTILLNLGLVEALSQLTEDVGVRNGWHTEVSLPDEMPKLTDDAAIALYRIVQESLTNASKYAHATTVSVALDASEEGVRLRVRDNGRGFPADIERRRMVGHHGLLGMEQRAIALGGTLTIDSTPGGGVTIIAELPPTDAVFYREGVSDSGPAGPHTLPGGVAPGPGEGGALV</sequence>
<evidence type="ECO:0000256" key="7">
    <source>
        <dbReference type="ARBA" id="ARBA00022840"/>
    </source>
</evidence>
<evidence type="ECO:0000259" key="12">
    <source>
        <dbReference type="PROSITE" id="PS50109"/>
    </source>
</evidence>
<dbReference type="SMART" id="SM00387">
    <property type="entry name" value="HATPase_c"/>
    <property type="match status" value="1"/>
</dbReference>
<dbReference type="Gene3D" id="1.20.5.1930">
    <property type="match status" value="1"/>
</dbReference>
<feature type="compositionally biased region" description="Gly residues" evidence="10">
    <location>
        <begin position="471"/>
        <end position="482"/>
    </location>
</feature>
<dbReference type="GO" id="GO:0016020">
    <property type="term" value="C:membrane"/>
    <property type="evidence" value="ECO:0007669"/>
    <property type="project" value="InterPro"/>
</dbReference>
<dbReference type="AlphaFoldDB" id="A0AAC9BGY8"/>
<dbReference type="InterPro" id="IPR003594">
    <property type="entry name" value="HATPase_dom"/>
</dbReference>
<evidence type="ECO:0000256" key="8">
    <source>
        <dbReference type="ARBA" id="ARBA00023012"/>
    </source>
</evidence>
<evidence type="ECO:0000256" key="3">
    <source>
        <dbReference type="ARBA" id="ARBA00022553"/>
    </source>
</evidence>
<dbReference type="PANTHER" id="PTHR24421">
    <property type="entry name" value="NITRATE/NITRITE SENSOR PROTEIN NARX-RELATED"/>
    <property type="match status" value="1"/>
</dbReference>
<evidence type="ECO:0000256" key="2">
    <source>
        <dbReference type="ARBA" id="ARBA00012438"/>
    </source>
</evidence>
<dbReference type="InterPro" id="IPR007891">
    <property type="entry name" value="CHASE3"/>
</dbReference>
<dbReference type="Pfam" id="PF02518">
    <property type="entry name" value="HATPase_c"/>
    <property type="match status" value="1"/>
</dbReference>
<dbReference type="GO" id="GO:0005524">
    <property type="term" value="F:ATP binding"/>
    <property type="evidence" value="ECO:0007669"/>
    <property type="project" value="UniProtKB-KW"/>
</dbReference>
<evidence type="ECO:0000313" key="14">
    <source>
        <dbReference type="Proteomes" id="UP000077927"/>
    </source>
</evidence>
<feature type="region of interest" description="Disordered" evidence="10">
    <location>
        <begin position="455"/>
        <end position="482"/>
    </location>
</feature>
<dbReference type="Gene3D" id="3.30.565.10">
    <property type="entry name" value="Histidine kinase-like ATPase, C-terminal domain"/>
    <property type="match status" value="1"/>
</dbReference>
<name>A0AAC9BGY8_9RALS</name>
<comment type="catalytic activity">
    <reaction evidence="1">
        <text>ATP + protein L-histidine = ADP + protein N-phospho-L-histidine.</text>
        <dbReference type="EC" id="2.7.13.3"/>
    </reaction>
</comment>
<dbReference type="GO" id="GO:0000155">
    <property type="term" value="F:phosphorelay sensor kinase activity"/>
    <property type="evidence" value="ECO:0007669"/>
    <property type="project" value="InterPro"/>
</dbReference>
<proteinExistence type="predicted"/>
<feature type="coiled-coil region" evidence="9">
    <location>
        <begin position="198"/>
        <end position="228"/>
    </location>
</feature>
<dbReference type="SUPFAM" id="SSF55874">
    <property type="entry name" value="ATPase domain of HSP90 chaperone/DNA topoisomerase II/histidine kinase"/>
    <property type="match status" value="1"/>
</dbReference>
<evidence type="ECO:0000256" key="10">
    <source>
        <dbReference type="SAM" id="MobiDB-lite"/>
    </source>
</evidence>
<keyword evidence="9" id="KW-0175">Coiled coil</keyword>
<keyword evidence="3" id="KW-0597">Phosphoprotein</keyword>
<evidence type="ECO:0000256" key="11">
    <source>
        <dbReference type="SAM" id="Phobius"/>
    </source>
</evidence>
<dbReference type="GO" id="GO:0046983">
    <property type="term" value="F:protein dimerization activity"/>
    <property type="evidence" value="ECO:0007669"/>
    <property type="project" value="InterPro"/>
</dbReference>
<keyword evidence="6 13" id="KW-0418">Kinase</keyword>
<keyword evidence="11" id="KW-0472">Membrane</keyword>
<dbReference type="PROSITE" id="PS50109">
    <property type="entry name" value="HIS_KIN"/>
    <property type="match status" value="1"/>
</dbReference>
<keyword evidence="11" id="KW-1133">Transmembrane helix</keyword>
<reference evidence="13 14" key="1">
    <citation type="submission" date="2015-09" db="EMBL/GenBank/DDBJ databases">
        <authorList>
            <person name="Xu Y."/>
            <person name="Nagy A."/>
            <person name="Liu N.T."/>
            <person name="Nou X."/>
        </authorList>
    </citation>
    <scope>NUCLEOTIDE SEQUENCE [LARGE SCALE GENOMIC DNA]</scope>
    <source>
        <strain evidence="13 14">FC1138</strain>
    </source>
</reference>
<dbReference type="CDD" id="cd19410">
    <property type="entry name" value="HK9-like_sensor"/>
    <property type="match status" value="1"/>
</dbReference>
<dbReference type="CDD" id="cd16917">
    <property type="entry name" value="HATPase_UhpB-NarQ-NarX-like"/>
    <property type="match status" value="1"/>
</dbReference>
<gene>
    <name evidence="13" type="ORF">ACS15_0211</name>
</gene>
<evidence type="ECO:0000256" key="5">
    <source>
        <dbReference type="ARBA" id="ARBA00022741"/>
    </source>
</evidence>
<keyword evidence="7" id="KW-0067">ATP-binding</keyword>
<dbReference type="InterPro" id="IPR011712">
    <property type="entry name" value="Sig_transdc_His_kin_sub3_dim/P"/>
</dbReference>
<evidence type="ECO:0000256" key="4">
    <source>
        <dbReference type="ARBA" id="ARBA00022679"/>
    </source>
</evidence>
<feature type="transmembrane region" description="Helical" evidence="11">
    <location>
        <begin position="178"/>
        <end position="197"/>
    </location>
</feature>
<protein>
    <recommendedName>
        <fullName evidence="2">histidine kinase</fullName>
        <ecNumber evidence="2">2.7.13.3</ecNumber>
    </recommendedName>
</protein>
<dbReference type="RefSeq" id="WP_031329777.1">
    <property type="nucleotide sequence ID" value="NZ_CP012605.1"/>
</dbReference>
<evidence type="ECO:0000256" key="6">
    <source>
        <dbReference type="ARBA" id="ARBA00022777"/>
    </source>
</evidence>
<dbReference type="Pfam" id="PF07730">
    <property type="entry name" value="HisKA_3"/>
    <property type="match status" value="1"/>
</dbReference>
<keyword evidence="11" id="KW-0812">Transmembrane</keyword>